<dbReference type="SUPFAM" id="SSF53335">
    <property type="entry name" value="S-adenosyl-L-methionine-dependent methyltransferases"/>
    <property type="match status" value="1"/>
</dbReference>
<accession>A0ABX0LGZ2</accession>
<sequence>MVARRGRPDPRQAAFERRRRQHRPGPERRPAPARPTVAAPGAPVCAQAGRIVRCPGKQGYWPAGPNVIVRPDACRRQRRGLTPTMYLQLPMRKTSTTPHPPATLPEPRAAHPGGTPRAIVGIGASAGGLEALELFLSGVPEDSGLAFVVVQHLDPIHKSIMVELLQRSTSMPVVEITDRLRVEPDHLYIIAPDCDLSILHGVLHLLEPAAPRGLRLPVDFFLRSLAADQQANSIAVILSGMGADGSLGLRAIKECAGAVFVQDPASAKFDGMPRSAIDAGLADVVAPAEELAARILAYHRHAPLPLTPPELSFSDADGSALEKIVVILRAQSGHDFSFYKKSTIYRRIERRMSLHQLGSIADYVRYVRENAQEAQLLFKELLIGVTSFFRDAAVWEQIENEAIPALLAAHPQGAVLRAWIPACSTGEEAYSLAMAFRDTVDRLKPEARFTLQIFATDLDSDAIDRARAGEFSGNIVADVSETRLRRYFVERDGGYRVCKEIREMVTFAPQNLVMDPPFTKLDLLTCRNLLIYLEADLQKKLLPLFHYSLRPGGILVLGSAETVGTASDLFTAWPGKTRIYQRRESSPRTEPVDFPASIYGRARKGLVEPIPTTAQVQPGGSSVQTLIDSLLQQRFSPAAVLTTDKGDLIYISGKTGKYLEPAAGKANLNIFAMAREGLAGALNEVFARVVREQGSQVLRGLRVGGHDGALLVNVEVHSLQEPAPLRGMVLIVFSDQPAARPRTPRKGQPGGVEAERMDAMTQEIAQSREELQHAREEMQTSQEELKSTNEELQSTNEELQSTNEELTTSKEEMQSMNEELQTVNHELSAKVDELSQASDDMKNLLNSTDIATLFLDDDMRVRRFTNRITAIIKLIPSDAGRPITDLVSTLDYPSLAEDAREVLRSLVFREVQVSALDGRWFTVRIMPYRTQDNRIDGVVITFIDISAAKTLERALRLSDERFRIAIEHAPLTVFSQDRDLRYTWVHNLQPQLRSGDAIGKTDAELLPPDDAARLSALKRQALEQGVSVHTETSAHLHGAVHYYDFFAEPARDHAGAIIGVSGMAWEITEQKRAEARFRQLLEHSLNAVACHQLILDNGIPRDFLVLEVNPKFKELTGLQDAVGKRQSELAGAIYPFNADLFAACVRVATSGKPERLDVSCNGGAQWINCALYSPEPGYFISVKEDVTEHRRLAHTLGQALSVLRQGDAPGADLQQIVQEAQAILERRINQENHHEQ</sequence>
<dbReference type="PROSITE" id="PS50113">
    <property type="entry name" value="PAC"/>
    <property type="match status" value="2"/>
</dbReference>
<dbReference type="Gene3D" id="3.30.450.20">
    <property type="entry name" value="PAS domain"/>
    <property type="match status" value="3"/>
</dbReference>
<evidence type="ECO:0000256" key="1">
    <source>
        <dbReference type="ARBA" id="ARBA00001541"/>
    </source>
</evidence>
<dbReference type="Gene3D" id="3.40.50.180">
    <property type="entry name" value="Methylesterase CheB, C-terminal domain"/>
    <property type="match status" value="1"/>
</dbReference>
<evidence type="ECO:0000256" key="2">
    <source>
        <dbReference type="ARBA" id="ARBA00012534"/>
    </source>
</evidence>
<organism evidence="11 12">
    <name type="scientific">Massilia rubra</name>
    <dbReference type="NCBI Taxonomy" id="2607910"/>
    <lineage>
        <taxon>Bacteria</taxon>
        <taxon>Pseudomonadati</taxon>
        <taxon>Pseudomonadota</taxon>
        <taxon>Betaproteobacteria</taxon>
        <taxon>Burkholderiales</taxon>
        <taxon>Oxalobacteraceae</taxon>
        <taxon>Telluria group</taxon>
        <taxon>Massilia</taxon>
    </lineage>
</organism>
<dbReference type="PANTHER" id="PTHR24422:SF27">
    <property type="entry name" value="PROTEIN-GLUTAMATE O-METHYLTRANSFERASE"/>
    <property type="match status" value="1"/>
</dbReference>
<evidence type="ECO:0000259" key="8">
    <source>
        <dbReference type="PROSITE" id="PS50113"/>
    </source>
</evidence>
<dbReference type="InterPro" id="IPR000673">
    <property type="entry name" value="Sig_transdc_resp-reg_Me-estase"/>
</dbReference>
<evidence type="ECO:0000256" key="5">
    <source>
        <dbReference type="ARBA" id="ARBA00022691"/>
    </source>
</evidence>
<dbReference type="InterPro" id="IPR035965">
    <property type="entry name" value="PAS-like_dom_sf"/>
</dbReference>
<keyword evidence="6" id="KW-0145">Chemotaxis</keyword>
<dbReference type="InterPro" id="IPR022641">
    <property type="entry name" value="CheR_N"/>
</dbReference>
<dbReference type="NCBIfam" id="TIGR00229">
    <property type="entry name" value="sensory_box"/>
    <property type="match status" value="1"/>
</dbReference>
<gene>
    <name evidence="11" type="ORF">F0185_10895</name>
</gene>
<evidence type="ECO:0000313" key="11">
    <source>
        <dbReference type="EMBL" id="NHZ34093.1"/>
    </source>
</evidence>
<dbReference type="Pfam" id="PF01739">
    <property type="entry name" value="CheR"/>
    <property type="match status" value="1"/>
</dbReference>
<dbReference type="Gene3D" id="1.20.58.60">
    <property type="match status" value="1"/>
</dbReference>
<dbReference type="SUPFAM" id="SSF47757">
    <property type="entry name" value="Chemotaxis receptor methyltransferase CheR, N-terminal domain"/>
    <property type="match status" value="1"/>
</dbReference>
<dbReference type="InterPro" id="IPR035909">
    <property type="entry name" value="CheB_C"/>
</dbReference>
<evidence type="ECO:0000256" key="6">
    <source>
        <dbReference type="PROSITE-ProRule" id="PRU00050"/>
    </source>
</evidence>
<feature type="domain" description="PAC" evidence="8">
    <location>
        <begin position="1024"/>
        <end position="1079"/>
    </location>
</feature>
<feature type="domain" description="CheB-type methylesterase" evidence="9">
    <location>
        <begin position="113"/>
        <end position="302"/>
    </location>
</feature>
<dbReference type="Pfam" id="PF01339">
    <property type="entry name" value="CheB_methylest"/>
    <property type="match status" value="1"/>
</dbReference>
<dbReference type="Gene3D" id="1.10.155.10">
    <property type="entry name" value="Chemotaxis receptor methyltransferase CheR, N-terminal domain"/>
    <property type="match status" value="1"/>
</dbReference>
<dbReference type="EMBL" id="VUYU01000006">
    <property type="protein sequence ID" value="NHZ34093.1"/>
    <property type="molecule type" value="Genomic_DNA"/>
</dbReference>
<keyword evidence="5" id="KW-0949">S-adenosyl-L-methionine</keyword>
<feature type="region of interest" description="Disordered" evidence="7">
    <location>
        <begin position="1"/>
        <end position="41"/>
    </location>
</feature>
<dbReference type="InterPro" id="IPR000780">
    <property type="entry name" value="CheR_MeTrfase"/>
</dbReference>
<evidence type="ECO:0000256" key="3">
    <source>
        <dbReference type="ARBA" id="ARBA00022603"/>
    </source>
</evidence>
<feature type="active site" evidence="6">
    <location>
        <position position="125"/>
    </location>
</feature>
<dbReference type="InterPro" id="IPR022642">
    <property type="entry name" value="CheR_C"/>
</dbReference>
<dbReference type="InterPro" id="IPR000700">
    <property type="entry name" value="PAS-assoc_C"/>
</dbReference>
<dbReference type="InterPro" id="IPR000014">
    <property type="entry name" value="PAS"/>
</dbReference>
<evidence type="ECO:0000259" key="10">
    <source>
        <dbReference type="PROSITE" id="PS50123"/>
    </source>
</evidence>
<dbReference type="PROSITE" id="PS50122">
    <property type="entry name" value="CHEB"/>
    <property type="match status" value="1"/>
</dbReference>
<dbReference type="InterPro" id="IPR029063">
    <property type="entry name" value="SAM-dependent_MTases_sf"/>
</dbReference>
<dbReference type="EC" id="2.1.1.80" evidence="2"/>
<dbReference type="SUPFAM" id="SSF52738">
    <property type="entry name" value="Methylesterase CheB, C-terminal domain"/>
    <property type="match status" value="1"/>
</dbReference>
<proteinExistence type="predicted"/>
<feature type="compositionally biased region" description="Basic and acidic residues" evidence="7">
    <location>
        <begin position="1"/>
        <end position="16"/>
    </location>
</feature>
<dbReference type="SMART" id="SM00091">
    <property type="entry name" value="PAS"/>
    <property type="match status" value="3"/>
</dbReference>
<dbReference type="Pfam" id="PF13596">
    <property type="entry name" value="PAS_10"/>
    <property type="match status" value="1"/>
</dbReference>
<dbReference type="CDD" id="cd16434">
    <property type="entry name" value="CheB-CheR_fusion"/>
    <property type="match status" value="1"/>
</dbReference>
<comment type="catalytic activity">
    <reaction evidence="1">
        <text>L-glutamyl-[protein] + S-adenosyl-L-methionine = [protein]-L-glutamate 5-O-methyl ester + S-adenosyl-L-homocysteine</text>
        <dbReference type="Rhea" id="RHEA:24452"/>
        <dbReference type="Rhea" id="RHEA-COMP:10208"/>
        <dbReference type="Rhea" id="RHEA-COMP:10311"/>
        <dbReference type="ChEBI" id="CHEBI:29973"/>
        <dbReference type="ChEBI" id="CHEBI:57856"/>
        <dbReference type="ChEBI" id="CHEBI:59789"/>
        <dbReference type="ChEBI" id="CHEBI:82795"/>
        <dbReference type="EC" id="2.1.1.80"/>
    </reaction>
</comment>
<dbReference type="Gene3D" id="3.40.50.150">
    <property type="entry name" value="Vaccinia Virus protein VP39"/>
    <property type="match status" value="1"/>
</dbReference>
<dbReference type="InterPro" id="IPR013656">
    <property type="entry name" value="PAS_4"/>
</dbReference>
<dbReference type="SMART" id="SM00138">
    <property type="entry name" value="MeTrc"/>
    <property type="match status" value="1"/>
</dbReference>
<dbReference type="Proteomes" id="UP000785613">
    <property type="component" value="Unassembled WGS sequence"/>
</dbReference>
<dbReference type="PANTHER" id="PTHR24422">
    <property type="entry name" value="CHEMOTAXIS PROTEIN METHYLTRANSFERASE"/>
    <property type="match status" value="1"/>
</dbReference>
<feature type="domain" description="CheR-type methyltransferase" evidence="10">
    <location>
        <begin position="321"/>
        <end position="563"/>
    </location>
</feature>
<evidence type="ECO:0000259" key="9">
    <source>
        <dbReference type="PROSITE" id="PS50122"/>
    </source>
</evidence>
<dbReference type="SUPFAM" id="SSF55785">
    <property type="entry name" value="PYP-like sensor domain (PAS domain)"/>
    <property type="match status" value="2"/>
</dbReference>
<keyword evidence="4" id="KW-0808">Transferase</keyword>
<feature type="compositionally biased region" description="Polar residues" evidence="7">
    <location>
        <begin position="790"/>
        <end position="804"/>
    </location>
</feature>
<feature type="active site" evidence="6">
    <location>
        <position position="244"/>
    </location>
</feature>
<evidence type="ECO:0000256" key="4">
    <source>
        <dbReference type="ARBA" id="ARBA00022679"/>
    </source>
</evidence>
<dbReference type="PRINTS" id="PR00996">
    <property type="entry name" value="CHERMTFRASE"/>
</dbReference>
<dbReference type="Pfam" id="PF13188">
    <property type="entry name" value="PAS_8"/>
    <property type="match status" value="1"/>
</dbReference>
<dbReference type="CDD" id="cd00130">
    <property type="entry name" value="PAS"/>
    <property type="match status" value="1"/>
</dbReference>
<keyword evidence="3" id="KW-0489">Methyltransferase</keyword>
<protein>
    <recommendedName>
        <fullName evidence="2">protein-glutamate O-methyltransferase</fullName>
        <ecNumber evidence="2">2.1.1.80</ecNumber>
    </recommendedName>
</protein>
<dbReference type="Pfam" id="PF08448">
    <property type="entry name" value="PAS_4"/>
    <property type="match status" value="1"/>
</dbReference>
<dbReference type="Pfam" id="PF03705">
    <property type="entry name" value="CheR_N"/>
    <property type="match status" value="1"/>
</dbReference>
<feature type="domain" description="PAC" evidence="8">
    <location>
        <begin position="907"/>
        <end position="957"/>
    </location>
</feature>
<dbReference type="InterPro" id="IPR050903">
    <property type="entry name" value="Bact_Chemotaxis_MeTrfase"/>
</dbReference>
<dbReference type="InterPro" id="IPR036804">
    <property type="entry name" value="CheR_N_sf"/>
</dbReference>
<keyword evidence="12" id="KW-1185">Reference proteome</keyword>
<dbReference type="SUPFAM" id="SSF58104">
    <property type="entry name" value="Methyl-accepting chemotaxis protein (MCP) signaling domain"/>
    <property type="match status" value="1"/>
</dbReference>
<evidence type="ECO:0000313" key="12">
    <source>
        <dbReference type="Proteomes" id="UP000785613"/>
    </source>
</evidence>
<evidence type="ECO:0000256" key="7">
    <source>
        <dbReference type="SAM" id="MobiDB-lite"/>
    </source>
</evidence>
<dbReference type="PROSITE" id="PS50123">
    <property type="entry name" value="CHER"/>
    <property type="match status" value="1"/>
</dbReference>
<comment type="caution">
    <text evidence="11">The sequence shown here is derived from an EMBL/GenBank/DDBJ whole genome shotgun (WGS) entry which is preliminary data.</text>
</comment>
<feature type="compositionally biased region" description="Basic and acidic residues" evidence="7">
    <location>
        <begin position="772"/>
        <end position="789"/>
    </location>
</feature>
<feature type="region of interest" description="Disordered" evidence="7">
    <location>
        <begin position="772"/>
        <end position="804"/>
    </location>
</feature>
<reference evidence="11 12" key="1">
    <citation type="submission" date="2019-09" db="EMBL/GenBank/DDBJ databases">
        <title>Taxonomy of Antarctic Massilia spp.: description of Massilia rubra sp. nov., Massilia aquatica sp. nov., Massilia mucilaginosa sp. nov., Massilia frigida sp. nov. isolated from streams, lakes and regoliths.</title>
        <authorList>
            <person name="Holochova P."/>
            <person name="Sedlacek I."/>
            <person name="Kralova S."/>
            <person name="Maslanova I."/>
            <person name="Busse H.-J."/>
            <person name="Stankova E."/>
            <person name="Vrbovska V."/>
            <person name="Kovarovic V."/>
            <person name="Bartak M."/>
            <person name="Svec P."/>
            <person name="Pantucek R."/>
        </authorList>
    </citation>
    <scope>NUCLEOTIDE SEQUENCE [LARGE SCALE GENOMIC DNA]</scope>
    <source>
        <strain evidence="11 12">CCM 8692</strain>
    </source>
</reference>
<name>A0ABX0LGZ2_9BURK</name>
<feature type="active site" evidence="6">
    <location>
        <position position="152"/>
    </location>
</feature>
<keyword evidence="6" id="KW-0378">Hydrolase</keyword>